<keyword evidence="3" id="KW-0862">Zinc</keyword>
<gene>
    <name evidence="7" type="ORF">PAPYR_1567</name>
</gene>
<keyword evidence="2 4" id="KW-0863">Zinc-finger</keyword>
<dbReference type="PROSITE" id="PS51039">
    <property type="entry name" value="ZF_AN1"/>
    <property type="match status" value="1"/>
</dbReference>
<keyword evidence="5" id="KW-0472">Membrane</keyword>
<reference evidence="7" key="1">
    <citation type="journal article" date="2022" name="bioRxiv">
        <title>Genomics of Preaxostyla Flagellates Illuminates Evolutionary Transitions and the Path Towards Mitochondrial Loss.</title>
        <authorList>
            <person name="Novak L.V.F."/>
            <person name="Treitli S.C."/>
            <person name="Pyrih J."/>
            <person name="Halakuc P."/>
            <person name="Pipaliya S.V."/>
            <person name="Vacek V."/>
            <person name="Brzon O."/>
            <person name="Soukal P."/>
            <person name="Eme L."/>
            <person name="Dacks J.B."/>
            <person name="Karnkowska A."/>
            <person name="Elias M."/>
            <person name="Hampl V."/>
        </authorList>
    </citation>
    <scope>NUCLEOTIDE SEQUENCE</scope>
    <source>
        <strain evidence="7">RCP-MX</strain>
    </source>
</reference>
<evidence type="ECO:0000313" key="8">
    <source>
        <dbReference type="Proteomes" id="UP001141327"/>
    </source>
</evidence>
<dbReference type="Proteomes" id="UP001141327">
    <property type="component" value="Unassembled WGS sequence"/>
</dbReference>
<keyword evidence="5" id="KW-1133">Transmembrane helix</keyword>
<keyword evidence="5" id="KW-0812">Transmembrane</keyword>
<evidence type="ECO:0000313" key="7">
    <source>
        <dbReference type="EMBL" id="KAJ4461882.1"/>
    </source>
</evidence>
<dbReference type="Gene3D" id="4.10.1110.10">
    <property type="entry name" value="AN1-like Zinc finger"/>
    <property type="match status" value="1"/>
</dbReference>
<dbReference type="SMART" id="SM00154">
    <property type="entry name" value="ZnF_AN1"/>
    <property type="match status" value="1"/>
</dbReference>
<evidence type="ECO:0000256" key="3">
    <source>
        <dbReference type="ARBA" id="ARBA00022833"/>
    </source>
</evidence>
<protein>
    <recommendedName>
        <fullName evidence="6">AN1-type domain-containing protein</fullName>
    </recommendedName>
</protein>
<comment type="caution">
    <text evidence="7">The sequence shown here is derived from an EMBL/GenBank/DDBJ whole genome shotgun (WGS) entry which is preliminary data.</text>
</comment>
<dbReference type="InterPro" id="IPR000058">
    <property type="entry name" value="Znf_AN1"/>
</dbReference>
<keyword evidence="1" id="KW-0479">Metal-binding</keyword>
<name>A0ABQ8UVV5_9EUKA</name>
<proteinExistence type="predicted"/>
<keyword evidence="8" id="KW-1185">Reference proteome</keyword>
<feature type="domain" description="AN1-type" evidence="6">
    <location>
        <begin position="5"/>
        <end position="53"/>
    </location>
</feature>
<evidence type="ECO:0000256" key="5">
    <source>
        <dbReference type="SAM" id="Phobius"/>
    </source>
</evidence>
<accession>A0ABQ8UVV5</accession>
<dbReference type="EMBL" id="JAPMOS010000005">
    <property type="protein sequence ID" value="KAJ4461882.1"/>
    <property type="molecule type" value="Genomic_DNA"/>
</dbReference>
<evidence type="ECO:0000256" key="2">
    <source>
        <dbReference type="ARBA" id="ARBA00022771"/>
    </source>
</evidence>
<dbReference type="SUPFAM" id="SSF118310">
    <property type="entry name" value="AN1-like Zinc finger"/>
    <property type="match status" value="1"/>
</dbReference>
<sequence length="330" mass="37008">MAAAQTSRPRCAFCETPITLLGAELPCRCGDVFCDVHRSPEMHHCPDLLKRPFRIIAPAPPERPSSPRPAPPILLHSPTDFSLLATHGLATAILCYGLLSAGFTFLWTFSPRAALLRLLRYVALSVGCAWFGHFACGGATCPPSVWLLGNHPLADPCLWTLPGVMHPIPALRREELHLRLLAAWLLSYGRTNCITERLYGNMTWRGMYRTVTGRLREMRGGLRNIRIPCCDISTRGPPRQVARWVARELVPVMREVVSHVMRELVSRVARKLVPRVARELVSRGVRNIVMREHVSRAARELVSRGVRKLVLQTVRNRVPRGVSLVPQTVR</sequence>
<evidence type="ECO:0000259" key="6">
    <source>
        <dbReference type="PROSITE" id="PS51039"/>
    </source>
</evidence>
<evidence type="ECO:0000256" key="4">
    <source>
        <dbReference type="PROSITE-ProRule" id="PRU00449"/>
    </source>
</evidence>
<feature type="transmembrane region" description="Helical" evidence="5">
    <location>
        <begin position="84"/>
        <end position="106"/>
    </location>
</feature>
<dbReference type="InterPro" id="IPR035896">
    <property type="entry name" value="AN1-like_Znf"/>
</dbReference>
<organism evidence="7 8">
    <name type="scientific">Paratrimastix pyriformis</name>
    <dbReference type="NCBI Taxonomy" id="342808"/>
    <lineage>
        <taxon>Eukaryota</taxon>
        <taxon>Metamonada</taxon>
        <taxon>Preaxostyla</taxon>
        <taxon>Paratrimastigidae</taxon>
        <taxon>Paratrimastix</taxon>
    </lineage>
</organism>
<evidence type="ECO:0000256" key="1">
    <source>
        <dbReference type="ARBA" id="ARBA00022723"/>
    </source>
</evidence>